<evidence type="ECO:0000256" key="1">
    <source>
        <dbReference type="ARBA" id="ARBA00001526"/>
    </source>
</evidence>
<dbReference type="Gene3D" id="3.40.710.10">
    <property type="entry name" value="DD-peptidase/beta-lactamase superfamily"/>
    <property type="match status" value="1"/>
</dbReference>
<feature type="domain" description="Beta-lactamase class A catalytic" evidence="4">
    <location>
        <begin position="45"/>
        <end position="164"/>
    </location>
</feature>
<accession>A0A4Q2ULG9</accession>
<dbReference type="PANTHER" id="PTHR35333">
    <property type="entry name" value="BETA-LACTAMASE"/>
    <property type="match status" value="1"/>
</dbReference>
<dbReference type="InterPro" id="IPR045155">
    <property type="entry name" value="Beta-lactam_cat"/>
</dbReference>
<evidence type="ECO:0000256" key="2">
    <source>
        <dbReference type="ARBA" id="ARBA00009009"/>
    </source>
</evidence>
<dbReference type="EMBL" id="SBLB01000005">
    <property type="protein sequence ID" value="RYC68345.1"/>
    <property type="molecule type" value="Genomic_DNA"/>
</dbReference>
<reference evidence="5 6" key="1">
    <citation type="submission" date="2019-01" db="EMBL/GenBank/DDBJ databases">
        <title>Spirosoma flava sp. nov., a propanil-degrading bacterium isolated from herbicide-contaminated soil.</title>
        <authorList>
            <person name="Zhang L."/>
            <person name="Jiang J.-D."/>
        </authorList>
    </citation>
    <scope>NUCLEOTIDE SEQUENCE [LARGE SCALE GENOMIC DNA]</scope>
    <source>
        <strain evidence="5 6">TY50</strain>
    </source>
</reference>
<protein>
    <recommendedName>
        <fullName evidence="3">beta-lactamase</fullName>
        <ecNumber evidence="3">3.5.2.6</ecNumber>
    </recommendedName>
</protein>
<dbReference type="InterPro" id="IPR012338">
    <property type="entry name" value="Beta-lactam/transpept-like"/>
</dbReference>
<evidence type="ECO:0000256" key="3">
    <source>
        <dbReference type="ARBA" id="ARBA00012865"/>
    </source>
</evidence>
<evidence type="ECO:0000313" key="5">
    <source>
        <dbReference type="EMBL" id="RYC68345.1"/>
    </source>
</evidence>
<gene>
    <name evidence="5" type="ORF">EQG79_18455</name>
</gene>
<dbReference type="PANTHER" id="PTHR35333:SF3">
    <property type="entry name" value="BETA-LACTAMASE-TYPE TRANSPEPTIDASE FOLD CONTAINING PROTEIN"/>
    <property type="match status" value="1"/>
</dbReference>
<name>A0A4Q2ULG9_9BACT</name>
<evidence type="ECO:0000313" key="6">
    <source>
        <dbReference type="Proteomes" id="UP000290407"/>
    </source>
</evidence>
<evidence type="ECO:0000259" key="4">
    <source>
        <dbReference type="Pfam" id="PF13354"/>
    </source>
</evidence>
<comment type="caution">
    <text evidence="5">The sequence shown here is derived from an EMBL/GenBank/DDBJ whole genome shotgun (WGS) entry which is preliminary data.</text>
</comment>
<organism evidence="5 6">
    <name type="scientific">Spirosoma sordidisoli</name>
    <dbReference type="NCBI Taxonomy" id="2502893"/>
    <lineage>
        <taxon>Bacteria</taxon>
        <taxon>Pseudomonadati</taxon>
        <taxon>Bacteroidota</taxon>
        <taxon>Cytophagia</taxon>
        <taxon>Cytophagales</taxon>
        <taxon>Cytophagaceae</taxon>
        <taxon>Spirosoma</taxon>
    </lineage>
</organism>
<dbReference type="Pfam" id="PF13354">
    <property type="entry name" value="Beta-lactamase2"/>
    <property type="match status" value="1"/>
</dbReference>
<proteinExistence type="inferred from homology"/>
<dbReference type="GO" id="GO:0030655">
    <property type="term" value="P:beta-lactam antibiotic catabolic process"/>
    <property type="evidence" value="ECO:0007669"/>
    <property type="project" value="InterPro"/>
</dbReference>
<dbReference type="AlphaFoldDB" id="A0A4Q2ULG9"/>
<comment type="catalytic activity">
    <reaction evidence="1">
        <text>a beta-lactam + H2O = a substituted beta-amino acid</text>
        <dbReference type="Rhea" id="RHEA:20401"/>
        <dbReference type="ChEBI" id="CHEBI:15377"/>
        <dbReference type="ChEBI" id="CHEBI:35627"/>
        <dbReference type="ChEBI" id="CHEBI:140347"/>
        <dbReference type="EC" id="3.5.2.6"/>
    </reaction>
</comment>
<dbReference type="EC" id="3.5.2.6" evidence="3"/>
<dbReference type="InterPro" id="IPR000871">
    <property type="entry name" value="Beta-lactam_class-A"/>
</dbReference>
<comment type="similarity">
    <text evidence="2">Belongs to the class-A beta-lactamase family.</text>
</comment>
<dbReference type="SUPFAM" id="SSF56601">
    <property type="entry name" value="beta-lactamase/transpeptidase-like"/>
    <property type="match status" value="1"/>
</dbReference>
<dbReference type="Proteomes" id="UP000290407">
    <property type="component" value="Unassembled WGS sequence"/>
</dbReference>
<dbReference type="GO" id="GO:0046677">
    <property type="term" value="P:response to antibiotic"/>
    <property type="evidence" value="ECO:0007669"/>
    <property type="project" value="InterPro"/>
</dbReference>
<dbReference type="RefSeq" id="WP_129603123.1">
    <property type="nucleotide sequence ID" value="NZ_SBLB01000005.1"/>
</dbReference>
<keyword evidence="6" id="KW-1185">Reference proteome</keyword>
<dbReference type="GO" id="GO:0008800">
    <property type="term" value="F:beta-lactamase activity"/>
    <property type="evidence" value="ECO:0007669"/>
    <property type="project" value="UniProtKB-EC"/>
</dbReference>
<sequence>MISLLVSLVWLFGSYPTAQPKPDDPVVAFIRANPERSAVMLVRNDTTLVSLRADQLFPLASTVKIMVAIEFSRQAAAGKIRADELVLLSDIDRYYLPNTDGGAQPAWKAELTARQAIQNGRVTLLDVAKGMIRYSSNANTEYLTDRLGFRAVNANRRSLKLPKHEPVLPVVAPLLLYSTTDKAATLARLRAMNSRDYEAQSMALHAQLKVDADSSLRKQFIFPDLELQKVWSDRLTASTAREYTSIMQKLNRRVYFEPAVQTLLDQIMEWPFAVNPGNRQVYEHIGMKGGSTAFVLTNALYATDKAGNRSELVVFFNNLTTSENVLLQKNLNTFLINCIQTPRYRPTVQALLR</sequence>